<dbReference type="PANTHER" id="PTHR31836">
    <property type="match status" value="1"/>
</dbReference>
<sequence>FSPGLGACGITNTDADFIAAIDKSLFDSYPGATPNPNNNPVCGKKVTATYQGKSVTVAITDRCGGCEGKYDLDLVRRPSFHGRRESVH</sequence>
<organism evidence="2 3">
    <name type="scientific">Hydnum rufescens UP504</name>
    <dbReference type="NCBI Taxonomy" id="1448309"/>
    <lineage>
        <taxon>Eukaryota</taxon>
        <taxon>Fungi</taxon>
        <taxon>Dikarya</taxon>
        <taxon>Basidiomycota</taxon>
        <taxon>Agaricomycotina</taxon>
        <taxon>Agaricomycetes</taxon>
        <taxon>Cantharellales</taxon>
        <taxon>Hydnaceae</taxon>
        <taxon>Hydnum</taxon>
    </lineage>
</organism>
<protein>
    <recommendedName>
        <fullName evidence="4">RlpA-like protein double-psi beta-barrel domain-containing protein</fullName>
    </recommendedName>
</protein>
<reference evidence="2" key="1">
    <citation type="journal article" date="2020" name="Nat. Commun.">
        <title>Large-scale genome sequencing of mycorrhizal fungi provides insights into the early evolution of symbiotic traits.</title>
        <authorList>
            <person name="Miyauchi S."/>
            <person name="Kiss E."/>
            <person name="Kuo A."/>
            <person name="Drula E."/>
            <person name="Kohler A."/>
            <person name="Sanchez-Garcia M."/>
            <person name="Morin E."/>
            <person name="Andreopoulos B."/>
            <person name="Barry K.W."/>
            <person name="Bonito G."/>
            <person name="Buee M."/>
            <person name="Carver A."/>
            <person name="Chen C."/>
            <person name="Cichocki N."/>
            <person name="Clum A."/>
            <person name="Culley D."/>
            <person name="Crous P.W."/>
            <person name="Fauchery L."/>
            <person name="Girlanda M."/>
            <person name="Hayes R.D."/>
            <person name="Keri Z."/>
            <person name="LaButti K."/>
            <person name="Lipzen A."/>
            <person name="Lombard V."/>
            <person name="Magnuson J."/>
            <person name="Maillard F."/>
            <person name="Murat C."/>
            <person name="Nolan M."/>
            <person name="Ohm R.A."/>
            <person name="Pangilinan J."/>
            <person name="Pereira M.F."/>
            <person name="Perotto S."/>
            <person name="Peter M."/>
            <person name="Pfister S."/>
            <person name="Riley R."/>
            <person name="Sitrit Y."/>
            <person name="Stielow J.B."/>
            <person name="Szollosi G."/>
            <person name="Zifcakova L."/>
            <person name="Stursova M."/>
            <person name="Spatafora J.W."/>
            <person name="Tedersoo L."/>
            <person name="Vaario L.M."/>
            <person name="Yamada A."/>
            <person name="Yan M."/>
            <person name="Wang P."/>
            <person name="Xu J."/>
            <person name="Bruns T."/>
            <person name="Baldrian P."/>
            <person name="Vilgalys R."/>
            <person name="Dunand C."/>
            <person name="Henrissat B."/>
            <person name="Grigoriev I.V."/>
            <person name="Hibbett D."/>
            <person name="Nagy L.G."/>
            <person name="Martin F.M."/>
        </authorList>
    </citation>
    <scope>NUCLEOTIDE SEQUENCE</scope>
    <source>
        <strain evidence="2">UP504</strain>
    </source>
</reference>
<dbReference type="OrthoDB" id="623670at2759"/>
<keyword evidence="3" id="KW-1185">Reference proteome</keyword>
<comment type="caution">
    <text evidence="2">The sequence shown here is derived from an EMBL/GenBank/DDBJ whole genome shotgun (WGS) entry which is preliminary data.</text>
</comment>
<gene>
    <name evidence="2" type="ORF">BS47DRAFT_1286422</name>
</gene>
<dbReference type="CDD" id="cd22191">
    <property type="entry name" value="DPBB_RlpA_EXP_N-like"/>
    <property type="match status" value="1"/>
</dbReference>
<keyword evidence="1" id="KW-0732">Signal</keyword>
<evidence type="ECO:0000313" key="3">
    <source>
        <dbReference type="Proteomes" id="UP000886523"/>
    </source>
</evidence>
<dbReference type="Proteomes" id="UP000886523">
    <property type="component" value="Unassembled WGS sequence"/>
</dbReference>
<proteinExistence type="predicted"/>
<feature type="non-terminal residue" evidence="2">
    <location>
        <position position="1"/>
    </location>
</feature>
<evidence type="ECO:0008006" key="4">
    <source>
        <dbReference type="Google" id="ProtNLM"/>
    </source>
</evidence>
<accession>A0A9P6BBB9</accession>
<dbReference type="InterPro" id="IPR036908">
    <property type="entry name" value="RlpA-like_sf"/>
</dbReference>
<dbReference type="SUPFAM" id="SSF50685">
    <property type="entry name" value="Barwin-like endoglucanases"/>
    <property type="match status" value="1"/>
</dbReference>
<dbReference type="PANTHER" id="PTHR31836:SF28">
    <property type="entry name" value="SRCR DOMAIN-CONTAINING PROTEIN-RELATED"/>
    <property type="match status" value="1"/>
</dbReference>
<dbReference type="Gene3D" id="2.40.40.10">
    <property type="entry name" value="RlpA-like domain"/>
    <property type="match status" value="1"/>
</dbReference>
<dbReference type="EMBL" id="MU128909">
    <property type="protein sequence ID" value="KAF9521148.1"/>
    <property type="molecule type" value="Genomic_DNA"/>
</dbReference>
<name>A0A9P6BBB9_9AGAM</name>
<dbReference type="InterPro" id="IPR051477">
    <property type="entry name" value="Expansin_CellWall"/>
</dbReference>
<dbReference type="AlphaFoldDB" id="A0A9P6BBB9"/>
<evidence type="ECO:0000313" key="2">
    <source>
        <dbReference type="EMBL" id="KAF9521148.1"/>
    </source>
</evidence>
<evidence type="ECO:0000256" key="1">
    <source>
        <dbReference type="ARBA" id="ARBA00022729"/>
    </source>
</evidence>